<evidence type="ECO:0000256" key="1">
    <source>
        <dbReference type="SAM" id="Phobius"/>
    </source>
</evidence>
<dbReference type="Proteomes" id="UP000254640">
    <property type="component" value="Unassembled WGS sequence"/>
</dbReference>
<organism evidence="2 3">
    <name type="scientific">Enterobacter agglomerans</name>
    <name type="common">Erwinia herbicola</name>
    <name type="synonym">Pantoea agglomerans</name>
    <dbReference type="NCBI Taxonomy" id="549"/>
    <lineage>
        <taxon>Bacteria</taxon>
        <taxon>Pseudomonadati</taxon>
        <taxon>Pseudomonadota</taxon>
        <taxon>Gammaproteobacteria</taxon>
        <taxon>Enterobacterales</taxon>
        <taxon>Erwiniaceae</taxon>
        <taxon>Pantoea</taxon>
        <taxon>Pantoea agglomerans group</taxon>
    </lineage>
</organism>
<feature type="transmembrane region" description="Helical" evidence="1">
    <location>
        <begin position="12"/>
        <end position="39"/>
    </location>
</feature>
<accession>A0A379AGQ6</accession>
<evidence type="ECO:0000313" key="3">
    <source>
        <dbReference type="Proteomes" id="UP000254640"/>
    </source>
</evidence>
<name>A0A379AGQ6_ENTAG</name>
<gene>
    <name evidence="2" type="primary">ynfM_3</name>
    <name evidence="2" type="ORF">NCTC9381_02654</name>
</gene>
<dbReference type="EMBL" id="UGSO01000001">
    <property type="protein sequence ID" value="SUB16738.1"/>
    <property type="molecule type" value="Genomic_DNA"/>
</dbReference>
<feature type="transmembrane region" description="Helical" evidence="1">
    <location>
        <begin position="74"/>
        <end position="98"/>
    </location>
</feature>
<dbReference type="AlphaFoldDB" id="A0A379AGQ6"/>
<protein>
    <submittedName>
        <fullName evidence="2">Inner membrane transport protein ynfM</fullName>
    </submittedName>
</protein>
<evidence type="ECO:0000313" key="2">
    <source>
        <dbReference type="EMBL" id="SUB16738.1"/>
    </source>
</evidence>
<proteinExistence type="predicted"/>
<reference evidence="2 3" key="1">
    <citation type="submission" date="2018-06" db="EMBL/GenBank/DDBJ databases">
        <authorList>
            <consortium name="Pathogen Informatics"/>
            <person name="Doyle S."/>
        </authorList>
    </citation>
    <scope>NUCLEOTIDE SEQUENCE [LARGE SCALE GENOMIC DNA]</scope>
    <source>
        <strain evidence="2 3">NCTC9381</strain>
    </source>
</reference>
<keyword evidence="3" id="KW-1185">Reference proteome</keyword>
<sequence>MLLGLLITAFNSLWLILPGMMLFTAGFFAAHAVASGWIGPRARRAREARPLRSICSATTWVPASRVRWVACSGIISAGIGITLFISVLLMLALLVAWASAQ</sequence>
<keyword evidence="1" id="KW-0812">Transmembrane</keyword>
<keyword evidence="1" id="KW-1133">Transmembrane helix</keyword>
<keyword evidence="1" id="KW-0472">Membrane</keyword>